<evidence type="ECO:0000256" key="1">
    <source>
        <dbReference type="SAM" id="MobiDB-lite"/>
    </source>
</evidence>
<dbReference type="EMBL" id="BKCJ011300979">
    <property type="protein sequence ID" value="GFD17535.1"/>
    <property type="molecule type" value="Genomic_DNA"/>
</dbReference>
<organism evidence="2">
    <name type="scientific">Tanacetum cinerariifolium</name>
    <name type="common">Dalmatian daisy</name>
    <name type="synonym">Chrysanthemum cinerariifolium</name>
    <dbReference type="NCBI Taxonomy" id="118510"/>
    <lineage>
        <taxon>Eukaryota</taxon>
        <taxon>Viridiplantae</taxon>
        <taxon>Streptophyta</taxon>
        <taxon>Embryophyta</taxon>
        <taxon>Tracheophyta</taxon>
        <taxon>Spermatophyta</taxon>
        <taxon>Magnoliopsida</taxon>
        <taxon>eudicotyledons</taxon>
        <taxon>Gunneridae</taxon>
        <taxon>Pentapetalae</taxon>
        <taxon>asterids</taxon>
        <taxon>campanulids</taxon>
        <taxon>Asterales</taxon>
        <taxon>Asteraceae</taxon>
        <taxon>Asteroideae</taxon>
        <taxon>Anthemideae</taxon>
        <taxon>Anthemidinae</taxon>
        <taxon>Tanacetum</taxon>
    </lineage>
</organism>
<feature type="compositionally biased region" description="Basic residues" evidence="1">
    <location>
        <begin position="8"/>
        <end position="20"/>
    </location>
</feature>
<accession>A0A699U2U2</accession>
<reference evidence="2" key="1">
    <citation type="journal article" date="2019" name="Sci. Rep.">
        <title>Draft genome of Tanacetum cinerariifolium, the natural source of mosquito coil.</title>
        <authorList>
            <person name="Yamashiro T."/>
            <person name="Shiraishi A."/>
            <person name="Satake H."/>
            <person name="Nakayama K."/>
        </authorList>
    </citation>
    <scope>NUCLEOTIDE SEQUENCE</scope>
</reference>
<feature type="region of interest" description="Disordered" evidence="1">
    <location>
        <begin position="1"/>
        <end position="80"/>
    </location>
</feature>
<name>A0A699U2U2_TANCI</name>
<evidence type="ECO:0000313" key="2">
    <source>
        <dbReference type="EMBL" id="GFD17535.1"/>
    </source>
</evidence>
<feature type="compositionally biased region" description="Basic and acidic residues" evidence="1">
    <location>
        <begin position="38"/>
        <end position="54"/>
    </location>
</feature>
<proteinExistence type="predicted"/>
<protein>
    <submittedName>
        <fullName evidence="2">Uncharacterized protein</fullName>
    </submittedName>
</protein>
<feature type="non-terminal residue" evidence="2">
    <location>
        <position position="1"/>
    </location>
</feature>
<gene>
    <name evidence="2" type="ORF">Tci_889504</name>
</gene>
<sequence length="80" mass="9491">SGTPSKRRDLKKRLRFRHVRITSGSPEPRRGHSKSPRKREPERKTVLKRLEKGVFHRLRDKGNSISTYSNDSRHRSYHNS</sequence>
<comment type="caution">
    <text evidence="2">The sequence shown here is derived from an EMBL/GenBank/DDBJ whole genome shotgun (WGS) entry which is preliminary data.</text>
</comment>
<dbReference type="AlphaFoldDB" id="A0A699U2U2"/>